<feature type="domain" description="Beta-lactamase class A catalytic" evidence="1">
    <location>
        <begin position="104"/>
        <end position="239"/>
    </location>
</feature>
<dbReference type="EMBL" id="JAHBBD010000012">
    <property type="protein sequence ID" value="MBW3082970.1"/>
    <property type="molecule type" value="Genomic_DNA"/>
</dbReference>
<proteinExistence type="predicted"/>
<dbReference type="PANTHER" id="PTHR35333">
    <property type="entry name" value="BETA-LACTAMASE"/>
    <property type="match status" value="1"/>
</dbReference>
<sequence length="285" mass="29691">MDGDVAADGVAPVGAVGTLSRDAVPSADAAVAQRRLDTLRDELTRRIEGYQGIWQVYAEDLATGASIAIDSHRSYSASVIKLYVMLSVFQRIADGSLVESDAIDTLLEQMITVSSNEATNTLIDLLGDGDADAGFATVNRIAAEYGFEDTFIDQYLGVVDGDPTRKQTSASDAGRFMAAVYRGELVSPAWSERMLGLLLAQTRQTKIPGGVPTGTAVANKTGEIDGVENDAAIVFATADTSAAIDGSATTGDYVLAVLTEGVADPSAAQASIRDLSAAVWAAMEG</sequence>
<reference evidence="2 3" key="1">
    <citation type="submission" date="2021-05" db="EMBL/GenBank/DDBJ databases">
        <title>Phylogenetic classification of ten novel species belonging to the genus Bifidobacterium comprising B. colchicus sp. nov., B. abeli sp. nov., B. bicoloris sp. nov., B. guerezis sp. nov., B. rosaliae sp. nov., B. santillanensis sp. nov., B. argentati sp. nov., B. amazzoni sp. nov., B. pluviali sp. nov., and B. pinnaculum sp. nov.</title>
        <authorList>
            <person name="Lugli G.A."/>
            <person name="Ruiz Garcia L."/>
            <person name="Margolles A."/>
            <person name="Ventura M."/>
        </authorList>
    </citation>
    <scope>NUCLEOTIDE SEQUENCE [LARGE SCALE GENOMIC DNA]</scope>
    <source>
        <strain evidence="2 3">6T3</strain>
    </source>
</reference>
<name>A0ABS6W9U4_9BIFI</name>
<dbReference type="Proteomes" id="UP000812844">
    <property type="component" value="Unassembled WGS sequence"/>
</dbReference>
<evidence type="ECO:0000259" key="1">
    <source>
        <dbReference type="Pfam" id="PF13354"/>
    </source>
</evidence>
<gene>
    <name evidence="2" type="ORF">KIH73_06225</name>
</gene>
<keyword evidence="3" id="KW-1185">Reference proteome</keyword>
<dbReference type="InterPro" id="IPR000871">
    <property type="entry name" value="Beta-lactam_class-A"/>
</dbReference>
<dbReference type="RefSeq" id="WP_219081646.1">
    <property type="nucleotide sequence ID" value="NZ_JAHBBD010000012.1"/>
</dbReference>
<dbReference type="InterPro" id="IPR045155">
    <property type="entry name" value="Beta-lactam_cat"/>
</dbReference>
<evidence type="ECO:0000313" key="2">
    <source>
        <dbReference type="EMBL" id="MBW3082970.1"/>
    </source>
</evidence>
<dbReference type="GO" id="GO:0016787">
    <property type="term" value="F:hydrolase activity"/>
    <property type="evidence" value="ECO:0007669"/>
    <property type="project" value="UniProtKB-KW"/>
</dbReference>
<dbReference type="Pfam" id="PF13354">
    <property type="entry name" value="Beta-lactamase2"/>
    <property type="match status" value="2"/>
</dbReference>
<evidence type="ECO:0000313" key="3">
    <source>
        <dbReference type="Proteomes" id="UP000812844"/>
    </source>
</evidence>
<accession>A0ABS6W9U4</accession>
<dbReference type="PANTHER" id="PTHR35333:SF3">
    <property type="entry name" value="BETA-LACTAMASE-TYPE TRANSPEPTIDASE FOLD CONTAINING PROTEIN"/>
    <property type="match status" value="1"/>
</dbReference>
<comment type="caution">
    <text evidence="2">The sequence shown here is derived from an EMBL/GenBank/DDBJ whole genome shotgun (WGS) entry which is preliminary data.</text>
</comment>
<feature type="domain" description="Beta-lactamase class A catalytic" evidence="1">
    <location>
        <begin position="55"/>
        <end position="98"/>
    </location>
</feature>
<keyword evidence="2" id="KW-0378">Hydrolase</keyword>
<protein>
    <submittedName>
        <fullName evidence="2">Serine hydrolase</fullName>
    </submittedName>
</protein>
<organism evidence="2 3">
    <name type="scientific">Bifidobacterium phasiani</name>
    <dbReference type="NCBI Taxonomy" id="2834431"/>
    <lineage>
        <taxon>Bacteria</taxon>
        <taxon>Bacillati</taxon>
        <taxon>Actinomycetota</taxon>
        <taxon>Actinomycetes</taxon>
        <taxon>Bifidobacteriales</taxon>
        <taxon>Bifidobacteriaceae</taxon>
        <taxon>Bifidobacterium</taxon>
    </lineage>
</organism>